<keyword evidence="4" id="KW-0949">S-adenosyl-L-methionine</keyword>
<evidence type="ECO:0000256" key="3">
    <source>
        <dbReference type="ARBA" id="ARBA00022679"/>
    </source>
</evidence>
<keyword evidence="6" id="KW-1185">Reference proteome</keyword>
<keyword evidence="2 4" id="KW-0489">Methyltransferase</keyword>
<dbReference type="InterPro" id="IPR011610">
    <property type="entry name" value="SAM_mthyl_Trfase_ML2640-like"/>
</dbReference>
<dbReference type="Pfam" id="PF04072">
    <property type="entry name" value="LCM"/>
    <property type="match status" value="1"/>
</dbReference>
<accession>A0A1N7BAI7</accession>
<dbReference type="RefSeq" id="WP_076545996.1">
    <property type="nucleotide sequence ID" value="NZ_FTNC01000029.1"/>
</dbReference>
<evidence type="ECO:0000313" key="6">
    <source>
        <dbReference type="Proteomes" id="UP000185669"/>
    </source>
</evidence>
<proteinExistence type="inferred from homology"/>
<dbReference type="GO" id="GO:0032259">
    <property type="term" value="P:methylation"/>
    <property type="evidence" value="ECO:0007669"/>
    <property type="project" value="UniProtKB-KW"/>
</dbReference>
<evidence type="ECO:0000256" key="2">
    <source>
        <dbReference type="ARBA" id="ARBA00022603"/>
    </source>
</evidence>
<dbReference type="GO" id="GO:0008168">
    <property type="term" value="F:methyltransferase activity"/>
    <property type="evidence" value="ECO:0007669"/>
    <property type="project" value="UniProtKB-UniRule"/>
</dbReference>
<evidence type="ECO:0000256" key="1">
    <source>
        <dbReference type="ARBA" id="ARBA00008138"/>
    </source>
</evidence>
<dbReference type="PANTHER" id="PTHR43619:SF2">
    <property type="entry name" value="S-ADENOSYL-L-METHIONINE-DEPENDENT METHYLTRANSFERASES SUPERFAMILY PROTEIN"/>
    <property type="match status" value="1"/>
</dbReference>
<dbReference type="EMBL" id="FTNC01000029">
    <property type="protein sequence ID" value="SIR48292.1"/>
    <property type="molecule type" value="Genomic_DNA"/>
</dbReference>
<dbReference type="EC" id="2.1.1.-" evidence="4"/>
<dbReference type="NCBIfam" id="TIGR00027">
    <property type="entry name" value="mthyl_TIGR00027"/>
    <property type="match status" value="1"/>
</dbReference>
<dbReference type="InterPro" id="IPR029063">
    <property type="entry name" value="SAM-dependent_MTases_sf"/>
</dbReference>
<protein>
    <recommendedName>
        <fullName evidence="4">S-adenosyl-L-methionine-dependent methyltransferase</fullName>
        <ecNumber evidence="4">2.1.1.-</ecNumber>
    </recommendedName>
</protein>
<sequence length="289" mass="33730">MKDKSYSALSNAALRAAESYYPEDERLFYDGAAFYLMPPLWKLFLKLIKFSPLREMIFAKRDKELPGVIGNLLYRTRYIDDTLRENLKEMEQLLILGAGFDTRSIRIEGLENLEVFEVDHPETLSKKKKGLKKLYQDLPEYLNLVEIDFEKRDLNEVLQENNFDKNKKTFLIWEGVTQYLEREAVDKVIDYFAELKSGSRVVFSYVKKEVVVGSERSEVDEKIISFVEEMGSPWKTGLKSSEIEEILNSRGLELIEDVGKDEYQKLYSDLSSREISIYDGERIVYAVKD</sequence>
<comment type="function">
    <text evidence="4">Exhibits S-adenosyl-L-methionine-dependent methyltransferase activity.</text>
</comment>
<name>A0A1N7BAI7_9FIRM</name>
<organism evidence="5 6">
    <name type="scientific">Halanaerobium kushneri</name>
    <dbReference type="NCBI Taxonomy" id="56779"/>
    <lineage>
        <taxon>Bacteria</taxon>
        <taxon>Bacillati</taxon>
        <taxon>Bacillota</taxon>
        <taxon>Clostridia</taxon>
        <taxon>Halanaerobiales</taxon>
        <taxon>Halanaerobiaceae</taxon>
        <taxon>Halanaerobium</taxon>
    </lineage>
</organism>
<keyword evidence="3 5" id="KW-0808">Transferase</keyword>
<evidence type="ECO:0000256" key="4">
    <source>
        <dbReference type="RuleBase" id="RU362030"/>
    </source>
</evidence>
<reference evidence="6" key="1">
    <citation type="submission" date="2017-01" db="EMBL/GenBank/DDBJ databases">
        <authorList>
            <person name="Varghese N."/>
            <person name="Submissions S."/>
        </authorList>
    </citation>
    <scope>NUCLEOTIDE SEQUENCE [LARGE SCALE GENOMIC DNA]</scope>
    <source>
        <strain evidence="6">ATCC 700103</strain>
    </source>
</reference>
<dbReference type="STRING" id="56779.SAMN05421834_12934"/>
<gene>
    <name evidence="5" type="ORF">SAMN05421834_12934</name>
</gene>
<dbReference type="Proteomes" id="UP000185669">
    <property type="component" value="Unassembled WGS sequence"/>
</dbReference>
<evidence type="ECO:0000313" key="5">
    <source>
        <dbReference type="EMBL" id="SIR48292.1"/>
    </source>
</evidence>
<dbReference type="PANTHER" id="PTHR43619">
    <property type="entry name" value="S-ADENOSYL-L-METHIONINE-DEPENDENT METHYLTRANSFERASE YKTD-RELATED"/>
    <property type="match status" value="1"/>
</dbReference>
<dbReference type="OrthoDB" id="9806164at2"/>
<dbReference type="SUPFAM" id="SSF53335">
    <property type="entry name" value="S-adenosyl-L-methionine-dependent methyltransferases"/>
    <property type="match status" value="1"/>
</dbReference>
<dbReference type="InterPro" id="IPR007213">
    <property type="entry name" value="Ppm1/Ppm2/Tcmp"/>
</dbReference>
<dbReference type="AlphaFoldDB" id="A0A1N7BAI7"/>
<comment type="similarity">
    <text evidence="1 4">Belongs to the UPF0677 family.</text>
</comment>
<dbReference type="Gene3D" id="3.40.50.150">
    <property type="entry name" value="Vaccinia Virus protein VP39"/>
    <property type="match status" value="1"/>
</dbReference>